<evidence type="ECO:0000259" key="3">
    <source>
        <dbReference type="Pfam" id="PF07987"/>
    </source>
</evidence>
<feature type="domain" description="YncI copper-binding" evidence="3">
    <location>
        <begin position="33"/>
        <end position="179"/>
    </location>
</feature>
<name>A0AB39YRI6_9MICC</name>
<dbReference type="InterPro" id="IPR012533">
    <property type="entry name" value="YcnI-copper_dom"/>
</dbReference>
<dbReference type="AlphaFoldDB" id="A0AB39YRI6"/>
<proteinExistence type="predicted"/>
<sequence>MNKSALRRTLSATAVAGGTAALMMAGLAGASAHVSADPNKTAANSYALVTFGIPHGCDTFGTTKVAISLPEELNDAQPTVNPNWTVEKVTETLAEPKKLDDGTTITKRTSQIVYTAKAPLDPHLRDALVLSVKLPDAAGKTIYFPTLQTCEQGQTDWSEIAKEGQDEHELKAPAPSVTITPAAAEGDHHAATAVSTEQAAAVTSDDGSQARSWAGLIAGIAGLGLGGAAFFRSRAAKPAAAKADSAK</sequence>
<keyword evidence="1" id="KW-0472">Membrane</keyword>
<dbReference type="EMBL" id="CP165735">
    <property type="protein sequence ID" value="XDV72448.1"/>
    <property type="molecule type" value="Genomic_DNA"/>
</dbReference>
<gene>
    <name evidence="4" type="ORF">ABQM86_04520</name>
</gene>
<dbReference type="InterPro" id="IPR038507">
    <property type="entry name" value="YcnI-like_sf"/>
</dbReference>
<dbReference type="Gene3D" id="2.60.40.2230">
    <property type="entry name" value="Uncharacterised protein YcnI-like PF07987, DUF1775"/>
    <property type="match status" value="1"/>
</dbReference>
<evidence type="ECO:0000256" key="2">
    <source>
        <dbReference type="SAM" id="SignalP"/>
    </source>
</evidence>
<dbReference type="CDD" id="cd08545">
    <property type="entry name" value="YcnI_like"/>
    <property type="match status" value="1"/>
</dbReference>
<accession>A0AB39YRI6</accession>
<keyword evidence="1" id="KW-1133">Transmembrane helix</keyword>
<dbReference type="Pfam" id="PF07987">
    <property type="entry name" value="DUF1775"/>
    <property type="match status" value="1"/>
</dbReference>
<evidence type="ECO:0000313" key="4">
    <source>
        <dbReference type="EMBL" id="XDV72448.1"/>
    </source>
</evidence>
<dbReference type="RefSeq" id="WP_280626694.1">
    <property type="nucleotide sequence ID" value="NZ_CP165735.1"/>
</dbReference>
<feature type="transmembrane region" description="Helical" evidence="1">
    <location>
        <begin position="213"/>
        <end position="231"/>
    </location>
</feature>
<protein>
    <submittedName>
        <fullName evidence="4">YcnI family protein</fullName>
    </submittedName>
</protein>
<reference evidence="4" key="1">
    <citation type="submission" date="2024-07" db="EMBL/GenBank/DDBJ databases">
        <authorList>
            <person name="Li J."/>
            <person name="Wei H."/>
            <person name="Ma J."/>
        </authorList>
    </citation>
    <scope>NUCLEOTIDE SEQUENCE</scope>
    <source>
        <strain evidence="4">AMU7</strain>
    </source>
</reference>
<keyword evidence="2" id="KW-0732">Signal</keyword>
<evidence type="ECO:0000256" key="1">
    <source>
        <dbReference type="SAM" id="Phobius"/>
    </source>
</evidence>
<organism evidence="4">
    <name type="scientific">Paenarthrobacter sp. AMU7</name>
    <dbReference type="NCBI Taxonomy" id="3162492"/>
    <lineage>
        <taxon>Bacteria</taxon>
        <taxon>Bacillati</taxon>
        <taxon>Actinomycetota</taxon>
        <taxon>Actinomycetes</taxon>
        <taxon>Micrococcales</taxon>
        <taxon>Micrococcaceae</taxon>
        <taxon>Paenarthrobacter</taxon>
    </lineage>
</organism>
<feature type="chain" id="PRO_5044290649" evidence="2">
    <location>
        <begin position="37"/>
        <end position="247"/>
    </location>
</feature>
<feature type="signal peptide" evidence="2">
    <location>
        <begin position="1"/>
        <end position="36"/>
    </location>
</feature>
<keyword evidence="1" id="KW-0812">Transmembrane</keyword>